<keyword evidence="1" id="KW-1133">Transmembrane helix</keyword>
<feature type="transmembrane region" description="Helical" evidence="1">
    <location>
        <begin position="58"/>
        <end position="81"/>
    </location>
</feature>
<keyword evidence="1" id="KW-0472">Membrane</keyword>
<gene>
    <name evidence="2" type="ORF">B0T14DRAFT_569600</name>
</gene>
<accession>A0AA39WDU3</accession>
<evidence type="ECO:0000256" key="1">
    <source>
        <dbReference type="SAM" id="Phobius"/>
    </source>
</evidence>
<dbReference type="EMBL" id="JAULSU010000006">
    <property type="protein sequence ID" value="KAK0613570.1"/>
    <property type="molecule type" value="Genomic_DNA"/>
</dbReference>
<evidence type="ECO:0000313" key="3">
    <source>
        <dbReference type="Proteomes" id="UP001175000"/>
    </source>
</evidence>
<proteinExistence type="predicted"/>
<name>A0AA39WDU3_9PEZI</name>
<keyword evidence="3" id="KW-1185">Reference proteome</keyword>
<keyword evidence="1" id="KW-0812">Transmembrane</keyword>
<protein>
    <submittedName>
        <fullName evidence="2">Uncharacterized protein</fullName>
    </submittedName>
</protein>
<organism evidence="2 3">
    <name type="scientific">Immersiella caudata</name>
    <dbReference type="NCBI Taxonomy" id="314043"/>
    <lineage>
        <taxon>Eukaryota</taxon>
        <taxon>Fungi</taxon>
        <taxon>Dikarya</taxon>
        <taxon>Ascomycota</taxon>
        <taxon>Pezizomycotina</taxon>
        <taxon>Sordariomycetes</taxon>
        <taxon>Sordariomycetidae</taxon>
        <taxon>Sordariales</taxon>
        <taxon>Lasiosphaeriaceae</taxon>
        <taxon>Immersiella</taxon>
    </lineage>
</organism>
<evidence type="ECO:0000313" key="2">
    <source>
        <dbReference type="EMBL" id="KAK0613570.1"/>
    </source>
</evidence>
<comment type="caution">
    <text evidence="2">The sequence shown here is derived from an EMBL/GenBank/DDBJ whole genome shotgun (WGS) entry which is preliminary data.</text>
</comment>
<sequence>MAAYCSLIKDRVLETTFNSRRASWLKLLAAMIHPFRSITQLRIAISANLSYSARRDTVFATDVSFSLLTMICLVLICIGAIQISNDADIETEIHKYVLGKIDILTDGSKKASPRLGDVFDETVGTLEAEPETVIPSLEGFMFRLTDLRPQLIVTALEYINTLRRSLKSLDPKPGRIGRREDLGRTERRALAVNVSFLDIADT</sequence>
<dbReference type="AlphaFoldDB" id="A0AA39WDU3"/>
<dbReference type="Proteomes" id="UP001175000">
    <property type="component" value="Unassembled WGS sequence"/>
</dbReference>
<reference evidence="2" key="1">
    <citation type="submission" date="2023-06" db="EMBL/GenBank/DDBJ databases">
        <title>Genome-scale phylogeny and comparative genomics of the fungal order Sordariales.</title>
        <authorList>
            <consortium name="Lawrence Berkeley National Laboratory"/>
            <person name="Hensen N."/>
            <person name="Bonometti L."/>
            <person name="Westerberg I."/>
            <person name="Brannstrom I.O."/>
            <person name="Guillou S."/>
            <person name="Cros-Aarteil S."/>
            <person name="Calhoun S."/>
            <person name="Haridas S."/>
            <person name="Kuo A."/>
            <person name="Mondo S."/>
            <person name="Pangilinan J."/>
            <person name="Riley R."/>
            <person name="Labutti K."/>
            <person name="Andreopoulos B."/>
            <person name="Lipzen A."/>
            <person name="Chen C."/>
            <person name="Yanf M."/>
            <person name="Daum C."/>
            <person name="Ng V."/>
            <person name="Clum A."/>
            <person name="Steindorff A."/>
            <person name="Ohm R."/>
            <person name="Martin F."/>
            <person name="Silar P."/>
            <person name="Natvig D."/>
            <person name="Lalanne C."/>
            <person name="Gautier V."/>
            <person name="Ament-Velasquez S.L."/>
            <person name="Kruys A."/>
            <person name="Hutchinson M.I."/>
            <person name="Powell A.J."/>
            <person name="Barry K."/>
            <person name="Miller A.N."/>
            <person name="Grigoriev I.V."/>
            <person name="Debuchy R."/>
            <person name="Gladieux P."/>
            <person name="Thoren M.H."/>
            <person name="Johannesson H."/>
        </authorList>
    </citation>
    <scope>NUCLEOTIDE SEQUENCE</scope>
    <source>
        <strain evidence="2">CBS 606.72</strain>
    </source>
</reference>